<proteinExistence type="predicted"/>
<evidence type="ECO:0000313" key="1">
    <source>
        <dbReference type="EMBL" id="MWK56904.1"/>
    </source>
</evidence>
<sequence length="57" mass="6560">MSKGSAPQVAESDKWRIEDDLRTLLRAEEIKKDSKRMAAVRRMAGEKLTELKQLSTR</sequence>
<dbReference type="AlphaFoldDB" id="A0A7X3H7R4"/>
<organism evidence="1 2">
    <name type="scientific">Metapseudomonas otitidis</name>
    <dbReference type="NCBI Taxonomy" id="319939"/>
    <lineage>
        <taxon>Bacteria</taxon>
        <taxon>Pseudomonadati</taxon>
        <taxon>Pseudomonadota</taxon>
        <taxon>Gammaproteobacteria</taxon>
        <taxon>Pseudomonadales</taxon>
        <taxon>Pseudomonadaceae</taxon>
        <taxon>Metapseudomonas</taxon>
    </lineage>
</organism>
<evidence type="ECO:0000313" key="2">
    <source>
        <dbReference type="Proteomes" id="UP000461288"/>
    </source>
</evidence>
<protein>
    <submittedName>
        <fullName evidence="1">Uncharacterized protein</fullName>
    </submittedName>
</protein>
<name>A0A7X3H7R4_9GAMM</name>
<reference evidence="1 2" key="1">
    <citation type="submission" date="2019-12" db="EMBL/GenBank/DDBJ databases">
        <title>Draft genome sequence of Pseudomonas otitidis recovered from a chicken carcass.</title>
        <authorList>
            <person name="Vieira T.R."/>
            <person name="Oliviera E.F.C."/>
            <person name="Silva N.M.V."/>
            <person name="Sambrano G.E."/>
            <person name="Cibulski S.P."/>
            <person name="Cardoso M.R.I."/>
        </authorList>
    </citation>
    <scope>NUCLEOTIDE SEQUENCE [LARGE SCALE GENOMIC DNA]</scope>
    <source>
        <strain evidence="1 2">25_K</strain>
    </source>
</reference>
<accession>A0A7X3H7R4</accession>
<dbReference type="RefSeq" id="WP_160158578.1">
    <property type="nucleotide sequence ID" value="NZ_JAANPU010000003.1"/>
</dbReference>
<dbReference type="Proteomes" id="UP000461288">
    <property type="component" value="Unassembled WGS sequence"/>
</dbReference>
<comment type="caution">
    <text evidence="1">The sequence shown here is derived from an EMBL/GenBank/DDBJ whole genome shotgun (WGS) entry which is preliminary data.</text>
</comment>
<dbReference type="EMBL" id="WTFN01000027">
    <property type="protein sequence ID" value="MWK56904.1"/>
    <property type="molecule type" value="Genomic_DNA"/>
</dbReference>
<gene>
    <name evidence="1" type="ORF">GO594_13030</name>
</gene>